<feature type="transmembrane region" description="Helical" evidence="5">
    <location>
        <begin position="45"/>
        <end position="73"/>
    </location>
</feature>
<comment type="caution">
    <text evidence="6">The sequence shown here is derived from an EMBL/GenBank/DDBJ whole genome shotgun (WGS) entry which is preliminary data.</text>
</comment>
<proteinExistence type="predicted"/>
<feature type="transmembrane region" description="Helical" evidence="5">
    <location>
        <begin position="150"/>
        <end position="173"/>
    </location>
</feature>
<evidence type="ECO:0000256" key="5">
    <source>
        <dbReference type="SAM" id="Phobius"/>
    </source>
</evidence>
<protein>
    <submittedName>
        <fullName evidence="6">Uncharacterized protein</fullName>
    </submittedName>
</protein>
<evidence type="ECO:0000256" key="2">
    <source>
        <dbReference type="ARBA" id="ARBA00022692"/>
    </source>
</evidence>
<accession>A0ABD3P6T6</accession>
<dbReference type="EMBL" id="JABMIG020000247">
    <property type="protein sequence ID" value="KAL3783984.1"/>
    <property type="molecule type" value="Genomic_DNA"/>
</dbReference>
<feature type="transmembrane region" description="Helical" evidence="5">
    <location>
        <begin position="85"/>
        <end position="109"/>
    </location>
</feature>
<dbReference type="Pfam" id="PF07264">
    <property type="entry name" value="EI24"/>
    <property type="match status" value="1"/>
</dbReference>
<evidence type="ECO:0000256" key="4">
    <source>
        <dbReference type="ARBA" id="ARBA00023136"/>
    </source>
</evidence>
<comment type="subcellular location">
    <subcellularLocation>
        <location evidence="1">Membrane</location>
        <topology evidence="1">Multi-pass membrane protein</topology>
    </subcellularLocation>
</comment>
<reference evidence="6 7" key="1">
    <citation type="journal article" date="2020" name="G3 (Bethesda)">
        <title>Improved Reference Genome for Cyclotella cryptica CCMP332, a Model for Cell Wall Morphogenesis, Salinity Adaptation, and Lipid Production in Diatoms (Bacillariophyta).</title>
        <authorList>
            <person name="Roberts W.R."/>
            <person name="Downey K.M."/>
            <person name="Ruck E.C."/>
            <person name="Traller J.C."/>
            <person name="Alverson A.J."/>
        </authorList>
    </citation>
    <scope>NUCLEOTIDE SEQUENCE [LARGE SCALE GENOMIC DNA]</scope>
    <source>
        <strain evidence="6 7">CCMP332</strain>
    </source>
</reference>
<evidence type="ECO:0000313" key="6">
    <source>
        <dbReference type="EMBL" id="KAL3783984.1"/>
    </source>
</evidence>
<name>A0ABD3P6T6_9STRA</name>
<dbReference type="PANTHER" id="PTHR34292:SF2">
    <property type="entry name" value="OUTER SPORE WALL PROTEIN LDS1"/>
    <property type="match status" value="1"/>
</dbReference>
<keyword evidence="3 5" id="KW-1133">Transmembrane helix</keyword>
<dbReference type="PANTHER" id="PTHR34292">
    <property type="entry name" value="OUTER SPORE WALL PROTEIN LDS1"/>
    <property type="match status" value="1"/>
</dbReference>
<dbReference type="InterPro" id="IPR059112">
    <property type="entry name" value="CysZ/EI24"/>
</dbReference>
<dbReference type="AlphaFoldDB" id="A0ABD3P6T6"/>
<feature type="transmembrane region" description="Helical" evidence="5">
    <location>
        <begin position="239"/>
        <end position="260"/>
    </location>
</feature>
<evidence type="ECO:0000256" key="3">
    <source>
        <dbReference type="ARBA" id="ARBA00022989"/>
    </source>
</evidence>
<dbReference type="InterPro" id="IPR052786">
    <property type="entry name" value="Spore_wall_assembly"/>
</dbReference>
<sequence length="275" mass="30492">MPHTPIAATAPPILSVVSLGSHRYGKDPSHYPFLAIKYLISHASLWAVVFRIVCCGTILSILILVILLATALKPQAQLINPSLPWWAWLLSLLIVLVETAICASLLMIFSQSKAQTNVFVATMSLEGKWRENEMIKQSPLKDLNLIKKAFFVRVITMPLQIIPVVGGVLYSAINATFTGWDYMDRYFDAIQLSSRHQRVEVFGEDRSDCLALFHPSTYDASNDYARFGFICSYLEGFPIIGWTLFPITNAIAAALFACDIERCGGPACLRTSSGQ</sequence>
<dbReference type="Proteomes" id="UP001516023">
    <property type="component" value="Unassembled WGS sequence"/>
</dbReference>
<keyword evidence="7" id="KW-1185">Reference proteome</keyword>
<organism evidence="6 7">
    <name type="scientific">Cyclotella cryptica</name>
    <dbReference type="NCBI Taxonomy" id="29204"/>
    <lineage>
        <taxon>Eukaryota</taxon>
        <taxon>Sar</taxon>
        <taxon>Stramenopiles</taxon>
        <taxon>Ochrophyta</taxon>
        <taxon>Bacillariophyta</taxon>
        <taxon>Coscinodiscophyceae</taxon>
        <taxon>Thalassiosirophycidae</taxon>
        <taxon>Stephanodiscales</taxon>
        <taxon>Stephanodiscaceae</taxon>
        <taxon>Cyclotella</taxon>
    </lineage>
</organism>
<gene>
    <name evidence="6" type="ORF">HJC23_013364</name>
</gene>
<evidence type="ECO:0000256" key="1">
    <source>
        <dbReference type="ARBA" id="ARBA00004141"/>
    </source>
</evidence>
<evidence type="ECO:0000313" key="7">
    <source>
        <dbReference type="Proteomes" id="UP001516023"/>
    </source>
</evidence>
<keyword evidence="2 5" id="KW-0812">Transmembrane</keyword>
<keyword evidence="4 5" id="KW-0472">Membrane</keyword>